<gene>
    <name evidence="7" type="ORF">HCJ93_16565</name>
</gene>
<feature type="transmembrane region" description="Helical" evidence="6">
    <location>
        <begin position="148"/>
        <end position="169"/>
    </location>
</feature>
<evidence type="ECO:0000256" key="6">
    <source>
        <dbReference type="SAM" id="Phobius"/>
    </source>
</evidence>
<dbReference type="Pfam" id="PF01810">
    <property type="entry name" value="LysE"/>
    <property type="match status" value="1"/>
</dbReference>
<keyword evidence="4 6" id="KW-1133">Transmembrane helix</keyword>
<evidence type="ECO:0000313" key="7">
    <source>
        <dbReference type="EMBL" id="NJP51638.1"/>
    </source>
</evidence>
<evidence type="ECO:0000256" key="5">
    <source>
        <dbReference type="ARBA" id="ARBA00023136"/>
    </source>
</evidence>
<evidence type="ECO:0000256" key="4">
    <source>
        <dbReference type="ARBA" id="ARBA00022989"/>
    </source>
</evidence>
<reference evidence="7 8" key="1">
    <citation type="submission" date="2020-03" db="EMBL/GenBank/DDBJ databases">
        <title>WGS of actinomycetes isolated from Thailand.</title>
        <authorList>
            <person name="Thawai C."/>
        </authorList>
    </citation>
    <scope>NUCLEOTIDE SEQUENCE [LARGE SCALE GENOMIC DNA]</scope>
    <source>
        <strain evidence="7 8">SBST2-5</strain>
    </source>
</reference>
<dbReference type="EMBL" id="JAATEM010000018">
    <property type="protein sequence ID" value="NJP51638.1"/>
    <property type="molecule type" value="Genomic_DNA"/>
</dbReference>
<evidence type="ECO:0000256" key="3">
    <source>
        <dbReference type="ARBA" id="ARBA00022692"/>
    </source>
</evidence>
<name>A0ABX1ADN7_9ACTN</name>
<dbReference type="Proteomes" id="UP000730591">
    <property type="component" value="Unassembled WGS sequence"/>
</dbReference>
<accession>A0ABX1ADN7</accession>
<comment type="caution">
    <text evidence="7">The sequence shown here is derived from an EMBL/GenBank/DDBJ whole genome shotgun (WGS) entry which is preliminary data.</text>
</comment>
<dbReference type="PANTHER" id="PTHR30086:SF14">
    <property type="entry name" value="HOMOSERINE_HOMOSERINE LACTONE EFFLUX PROTEIN"/>
    <property type="match status" value="1"/>
</dbReference>
<proteinExistence type="predicted"/>
<dbReference type="PIRSF" id="PIRSF006324">
    <property type="entry name" value="LeuE"/>
    <property type="match status" value="1"/>
</dbReference>
<dbReference type="InterPro" id="IPR001123">
    <property type="entry name" value="LeuE-type"/>
</dbReference>
<evidence type="ECO:0000313" key="8">
    <source>
        <dbReference type="Proteomes" id="UP000730591"/>
    </source>
</evidence>
<organism evidence="7 8">
    <name type="scientific">Streptomyces composti</name>
    <dbReference type="NCBI Taxonomy" id="2720025"/>
    <lineage>
        <taxon>Bacteria</taxon>
        <taxon>Bacillati</taxon>
        <taxon>Actinomycetota</taxon>
        <taxon>Actinomycetes</taxon>
        <taxon>Kitasatosporales</taxon>
        <taxon>Streptomycetaceae</taxon>
        <taxon>Streptomyces</taxon>
    </lineage>
</organism>
<evidence type="ECO:0000256" key="1">
    <source>
        <dbReference type="ARBA" id="ARBA00004651"/>
    </source>
</evidence>
<dbReference type="PANTHER" id="PTHR30086">
    <property type="entry name" value="ARGININE EXPORTER PROTEIN ARGO"/>
    <property type="match status" value="1"/>
</dbReference>
<comment type="subcellular location">
    <subcellularLocation>
        <location evidence="1">Cell membrane</location>
        <topology evidence="1">Multi-pass membrane protein</topology>
    </subcellularLocation>
</comment>
<keyword evidence="8" id="KW-1185">Reference proteome</keyword>
<protein>
    <submittedName>
        <fullName evidence="7">LysE family translocator</fullName>
    </submittedName>
</protein>
<feature type="transmembrane region" description="Helical" evidence="6">
    <location>
        <begin position="70"/>
        <end position="87"/>
    </location>
</feature>
<feature type="transmembrane region" description="Helical" evidence="6">
    <location>
        <begin position="114"/>
        <end position="136"/>
    </location>
</feature>
<dbReference type="RefSeq" id="WP_167996490.1">
    <property type="nucleotide sequence ID" value="NZ_JAATEM010000018.1"/>
</dbReference>
<feature type="transmembrane region" description="Helical" evidence="6">
    <location>
        <begin position="36"/>
        <end position="63"/>
    </location>
</feature>
<keyword evidence="2" id="KW-1003">Cell membrane</keyword>
<evidence type="ECO:0000256" key="2">
    <source>
        <dbReference type="ARBA" id="ARBA00022475"/>
    </source>
</evidence>
<sequence length="210" mass="22192">MSIAFLLTTLVVVVTPGTGVVHTLAAALAWGRRAGVVAAFGCTLGIVPHVVAGVTGLAALLHASATAFQVLKYAGVVYLLYMAWATLRDREAPVFGPEEQREGQGGGHVPAGRVIARGVLVNILNPKLTLFFFAFLPQFTDRGQPDAPVHMLVLSGVFMAVTFLVFAGYGVLAASVRSQVVSRPRVMTWLRRGFAGSFLALGAKLAFTAR</sequence>
<keyword evidence="5 6" id="KW-0472">Membrane</keyword>
<keyword evidence="3 6" id="KW-0812">Transmembrane</keyword>